<dbReference type="Pfam" id="PF23958">
    <property type="entry name" value="DUF7287"/>
    <property type="match status" value="1"/>
</dbReference>
<gene>
    <name evidence="2" type="ORF">C493_03607</name>
</gene>
<keyword evidence="3" id="KW-1185">Reference proteome</keyword>
<sequence>MSISLRERGQTTQDFAIGIGVFILAIAFVFSFLPTVLTPYDSSVTGAETAQADRLADRAVEDLSAASDEPNTIDGTLFQDAYVEADDDTLVERLGYREVGDGVSVRLEYLNGSTMANQTAWEAGSVYENQSAASSARLVRVSDLGALEETDPPNCAPTCRLVVRTW</sequence>
<dbReference type="STRING" id="1227499.C493_03607"/>
<dbReference type="AlphaFoldDB" id="L9XGL4"/>
<keyword evidence="1" id="KW-1133">Transmembrane helix</keyword>
<dbReference type="eggNOG" id="arCOG06117">
    <property type="taxonomic scope" value="Archaea"/>
</dbReference>
<evidence type="ECO:0000313" key="3">
    <source>
        <dbReference type="Proteomes" id="UP000011602"/>
    </source>
</evidence>
<dbReference type="Proteomes" id="UP000011602">
    <property type="component" value="Unassembled WGS sequence"/>
</dbReference>
<protein>
    <submittedName>
        <fullName evidence="2">Uncharacterized protein</fullName>
    </submittedName>
</protein>
<evidence type="ECO:0000256" key="1">
    <source>
        <dbReference type="SAM" id="Phobius"/>
    </source>
</evidence>
<keyword evidence="1" id="KW-0812">Transmembrane</keyword>
<organism evidence="2 3">
    <name type="scientific">Natronolimnohabitans innermongolicus JCM 12255</name>
    <dbReference type="NCBI Taxonomy" id="1227499"/>
    <lineage>
        <taxon>Archaea</taxon>
        <taxon>Methanobacteriati</taxon>
        <taxon>Methanobacteriota</taxon>
        <taxon>Stenosarchaea group</taxon>
        <taxon>Halobacteria</taxon>
        <taxon>Halobacteriales</taxon>
        <taxon>Natrialbaceae</taxon>
        <taxon>Natronolimnohabitans</taxon>
    </lineage>
</organism>
<comment type="caution">
    <text evidence="2">The sequence shown here is derived from an EMBL/GenBank/DDBJ whole genome shotgun (WGS) entry which is preliminary data.</text>
</comment>
<dbReference type="EMBL" id="AOHZ01000017">
    <property type="protein sequence ID" value="ELY60757.1"/>
    <property type="molecule type" value="Genomic_DNA"/>
</dbReference>
<dbReference type="InterPro" id="IPR056613">
    <property type="entry name" value="DUF7287"/>
</dbReference>
<feature type="transmembrane region" description="Helical" evidence="1">
    <location>
        <begin position="12"/>
        <end position="33"/>
    </location>
</feature>
<name>L9XGL4_9EURY</name>
<evidence type="ECO:0000313" key="2">
    <source>
        <dbReference type="EMBL" id="ELY60757.1"/>
    </source>
</evidence>
<proteinExistence type="predicted"/>
<dbReference type="RefSeq" id="WP_007258030.1">
    <property type="nucleotide sequence ID" value="NZ_AOHZ01000017.1"/>
</dbReference>
<dbReference type="PATRIC" id="fig|1227499.3.peg.743"/>
<accession>L9XGL4</accession>
<keyword evidence="1" id="KW-0472">Membrane</keyword>
<reference evidence="2 3" key="1">
    <citation type="journal article" date="2014" name="PLoS Genet.">
        <title>Phylogenetically driven sequencing of extremely halophilic archaea reveals strategies for static and dynamic osmo-response.</title>
        <authorList>
            <person name="Becker E.A."/>
            <person name="Seitzer P.M."/>
            <person name="Tritt A."/>
            <person name="Larsen D."/>
            <person name="Krusor M."/>
            <person name="Yao A.I."/>
            <person name="Wu D."/>
            <person name="Madern D."/>
            <person name="Eisen J.A."/>
            <person name="Darling A.E."/>
            <person name="Facciotti M.T."/>
        </authorList>
    </citation>
    <scope>NUCLEOTIDE SEQUENCE [LARGE SCALE GENOMIC DNA]</scope>
    <source>
        <strain evidence="2 3">JCM 12255</strain>
    </source>
</reference>